<keyword evidence="2" id="KW-0238">DNA-binding</keyword>
<keyword evidence="1" id="KW-0805">Transcription regulation</keyword>
<dbReference type="PANTHER" id="PTHR43280">
    <property type="entry name" value="ARAC-FAMILY TRANSCRIPTIONAL REGULATOR"/>
    <property type="match status" value="1"/>
</dbReference>
<dbReference type="GO" id="GO:0043565">
    <property type="term" value="F:sequence-specific DNA binding"/>
    <property type="evidence" value="ECO:0007669"/>
    <property type="project" value="InterPro"/>
</dbReference>
<dbReference type="PANTHER" id="PTHR43280:SF32">
    <property type="entry name" value="TRANSCRIPTIONAL REGULATORY PROTEIN"/>
    <property type="match status" value="1"/>
</dbReference>
<dbReference type="EMBL" id="VOHS01000018">
    <property type="protein sequence ID" value="TWV99108.1"/>
    <property type="molecule type" value="Genomic_DNA"/>
</dbReference>
<proteinExistence type="predicted"/>
<dbReference type="Pfam" id="PF12833">
    <property type="entry name" value="HTH_18"/>
    <property type="match status" value="1"/>
</dbReference>
<gene>
    <name evidence="5" type="ORF">FEF09_17665</name>
</gene>
<evidence type="ECO:0000256" key="1">
    <source>
        <dbReference type="ARBA" id="ARBA00023015"/>
    </source>
</evidence>
<feature type="domain" description="HTH araC/xylS-type" evidence="4">
    <location>
        <begin position="203"/>
        <end position="306"/>
    </location>
</feature>
<reference evidence="5 6" key="1">
    <citation type="submission" date="2019-08" db="EMBL/GenBank/DDBJ databases">
        <title>Whole genome sequencing of chitin degrading bacteria Chitinophaga pinensis YS16.</title>
        <authorList>
            <person name="Singh R.P."/>
            <person name="Manchanda G."/>
            <person name="Maurya I.K."/>
            <person name="Joshi N.K."/>
            <person name="Srivastava A.K."/>
        </authorList>
    </citation>
    <scope>NUCLEOTIDE SEQUENCE [LARGE SCALE GENOMIC DNA]</scope>
    <source>
        <strain evidence="5 6">YS-16</strain>
    </source>
</reference>
<evidence type="ECO:0000313" key="6">
    <source>
        <dbReference type="Proteomes" id="UP000318815"/>
    </source>
</evidence>
<evidence type="ECO:0000256" key="3">
    <source>
        <dbReference type="ARBA" id="ARBA00023163"/>
    </source>
</evidence>
<name>A0A5C6LTL0_9BACT</name>
<accession>A0A5C6LTL0</accession>
<dbReference type="OrthoDB" id="646090at2"/>
<evidence type="ECO:0000313" key="5">
    <source>
        <dbReference type="EMBL" id="TWV99108.1"/>
    </source>
</evidence>
<comment type="caution">
    <text evidence="5">The sequence shown here is derived from an EMBL/GenBank/DDBJ whole genome shotgun (WGS) entry which is preliminary data.</text>
</comment>
<dbReference type="InterPro" id="IPR018060">
    <property type="entry name" value="HTH_AraC"/>
</dbReference>
<dbReference type="SMART" id="SM00342">
    <property type="entry name" value="HTH_ARAC"/>
    <property type="match status" value="1"/>
</dbReference>
<evidence type="ECO:0000256" key="2">
    <source>
        <dbReference type="ARBA" id="ARBA00023125"/>
    </source>
</evidence>
<dbReference type="Proteomes" id="UP000318815">
    <property type="component" value="Unassembled WGS sequence"/>
</dbReference>
<dbReference type="PROSITE" id="PS01124">
    <property type="entry name" value="HTH_ARAC_FAMILY_2"/>
    <property type="match status" value="1"/>
</dbReference>
<evidence type="ECO:0000259" key="4">
    <source>
        <dbReference type="PROSITE" id="PS01124"/>
    </source>
</evidence>
<sequence>MKQHSIPVFRNMKDLYASIGAVPDATLMTDDFSFCNLGDLAIPGAFISPAVYRTGFYSFLFVKDAAGKYLLNQYDADVVPGCICLGNPGDIIQFCFNEVKELYLLTVSESFLKENTHVCIMQEYPFLQAEAMPPMLPGADAFAEFESFYRQIEQAGNSASPLRKKQIAYLLLLILLKIKERCCHDYRPAATRGRQTDIVCNFRRMLQLHYQDLYNGDAERVFTVKEYADALGLHPNYLNDIIRKKTGRSISKWIIDKTIAESKYLLDHSSLSVKEVAYRLGFAEASYFCRYFKRYTQTTAAVYRSHSHHAQLLPGILHPVISTQSMTA</sequence>
<dbReference type="GO" id="GO:0003700">
    <property type="term" value="F:DNA-binding transcription factor activity"/>
    <property type="evidence" value="ECO:0007669"/>
    <property type="project" value="InterPro"/>
</dbReference>
<dbReference type="SUPFAM" id="SSF46689">
    <property type="entry name" value="Homeodomain-like"/>
    <property type="match status" value="1"/>
</dbReference>
<dbReference type="Gene3D" id="1.10.10.60">
    <property type="entry name" value="Homeodomain-like"/>
    <property type="match status" value="1"/>
</dbReference>
<keyword evidence="3" id="KW-0804">Transcription</keyword>
<protein>
    <submittedName>
        <fullName evidence="5">Helix-turn-helix transcriptional regulator</fullName>
    </submittedName>
</protein>
<dbReference type="RefSeq" id="WP_146306344.1">
    <property type="nucleotide sequence ID" value="NZ_VOHS01000018.1"/>
</dbReference>
<organism evidence="5 6">
    <name type="scientific">Chitinophaga pinensis</name>
    <dbReference type="NCBI Taxonomy" id="79329"/>
    <lineage>
        <taxon>Bacteria</taxon>
        <taxon>Pseudomonadati</taxon>
        <taxon>Bacteroidota</taxon>
        <taxon>Chitinophagia</taxon>
        <taxon>Chitinophagales</taxon>
        <taxon>Chitinophagaceae</taxon>
        <taxon>Chitinophaga</taxon>
    </lineage>
</organism>
<keyword evidence="6" id="KW-1185">Reference proteome</keyword>
<dbReference type="AlphaFoldDB" id="A0A5C6LTL0"/>
<dbReference type="InterPro" id="IPR009057">
    <property type="entry name" value="Homeodomain-like_sf"/>
</dbReference>